<sequence length="35" mass="3550">VCRLRPGRPSVQTVQLCSSQAADASEATGCSGSVQ</sequence>
<evidence type="ECO:0000313" key="1">
    <source>
        <dbReference type="EMBL" id="KYF49952.1"/>
    </source>
</evidence>
<dbReference type="Proteomes" id="UP000074247">
    <property type="component" value="Unassembled WGS sequence"/>
</dbReference>
<feature type="non-terminal residue" evidence="1">
    <location>
        <position position="1"/>
    </location>
</feature>
<dbReference type="AlphaFoldDB" id="A0A139YB90"/>
<accession>A0A139YB90</accession>
<comment type="caution">
    <text evidence="1">The sequence shown here is derived from an EMBL/GenBank/DDBJ whole genome shotgun (WGS) entry which is preliminary data.</text>
</comment>
<keyword evidence="1" id="KW-0560">Oxidoreductase</keyword>
<dbReference type="GO" id="GO:0050243">
    <property type="term" value="F:pyruvate dehydrogenase (NADP+) activity"/>
    <property type="evidence" value="ECO:0007669"/>
    <property type="project" value="UniProtKB-EC"/>
</dbReference>
<organism evidence="1 2">
    <name type="scientific">Toxoplasma gondii ARI</name>
    <dbReference type="NCBI Taxonomy" id="1074872"/>
    <lineage>
        <taxon>Eukaryota</taxon>
        <taxon>Sar</taxon>
        <taxon>Alveolata</taxon>
        <taxon>Apicomplexa</taxon>
        <taxon>Conoidasida</taxon>
        <taxon>Coccidia</taxon>
        <taxon>Eucoccidiorida</taxon>
        <taxon>Eimeriorina</taxon>
        <taxon>Sarcocystidae</taxon>
        <taxon>Toxoplasma</taxon>
    </lineage>
</organism>
<dbReference type="EC" id="1.6.2.4" evidence="1"/>
<dbReference type="EC" id="1.2.1.51" evidence="1"/>
<protein>
    <submittedName>
        <fullName evidence="1">Flavodoxin domain-containing protein</fullName>
        <ecNumber evidence="1">1.2.1.51</ecNumber>
        <ecNumber evidence="1">1.6.2.4</ecNumber>
    </submittedName>
</protein>
<dbReference type="EMBL" id="AGQS02003353">
    <property type="protein sequence ID" value="KYF49952.1"/>
    <property type="molecule type" value="Genomic_DNA"/>
</dbReference>
<feature type="non-terminal residue" evidence="1">
    <location>
        <position position="35"/>
    </location>
</feature>
<name>A0A139YB90_TOXGO</name>
<gene>
    <name evidence="1" type="ORF">TGARI_249320B</name>
</gene>
<dbReference type="GO" id="GO:0003958">
    <property type="term" value="F:NADPH-hemoprotein reductase activity"/>
    <property type="evidence" value="ECO:0007669"/>
    <property type="project" value="UniProtKB-EC"/>
</dbReference>
<reference evidence="1 2" key="1">
    <citation type="journal article" date="2016" name="Nat. Commun.">
        <title>Local admixture of amplified and diversified secreted pathogenesis determinants shapes mosaic Toxoplasma gondii genomes.</title>
        <authorList>
            <person name="Lorenzi H."/>
            <person name="Khan A."/>
            <person name="Behnke M.S."/>
            <person name="Namasivayam S."/>
            <person name="Swapna L.S."/>
            <person name="Hadjithomas M."/>
            <person name="Karamycheva S."/>
            <person name="Pinney D."/>
            <person name="Brunk B.P."/>
            <person name="Ajioka J.W."/>
            <person name="Ajzenberg D."/>
            <person name="Boothroyd J.C."/>
            <person name="Boyle J.P."/>
            <person name="Darde M.L."/>
            <person name="Diaz-Miranda M.A."/>
            <person name="Dubey J.P."/>
            <person name="Fritz H.M."/>
            <person name="Gennari S.M."/>
            <person name="Gregory B.D."/>
            <person name="Kim K."/>
            <person name="Saeij J.P."/>
            <person name="Su C."/>
            <person name="White M.W."/>
            <person name="Zhu X.Q."/>
            <person name="Howe D.K."/>
            <person name="Rosenthal B.M."/>
            <person name="Grigg M.E."/>
            <person name="Parkinson J."/>
            <person name="Liu L."/>
            <person name="Kissinger J.C."/>
            <person name="Roos D.S."/>
            <person name="Sibley L.D."/>
        </authorList>
    </citation>
    <scope>NUCLEOTIDE SEQUENCE [LARGE SCALE GENOMIC DNA]</scope>
    <source>
        <strain evidence="1 2">ARI</strain>
    </source>
</reference>
<dbReference type="VEuPathDB" id="ToxoDB:TGARI_249320B"/>
<proteinExistence type="predicted"/>
<evidence type="ECO:0000313" key="2">
    <source>
        <dbReference type="Proteomes" id="UP000074247"/>
    </source>
</evidence>